<dbReference type="AlphaFoldDB" id="A0A0B0IGN5"/>
<dbReference type="OrthoDB" id="2876964at2"/>
<sequence>MINKDEAFFLKHILHHPKALLSPYHITVQAQVHSDYERVFWKESLSKLEADDLRHSYSICQFFKNEKGCSLHPSFKNSVCRSFICLSIEARLNEDERESLHSWTQMIKHEEMLFQRTHEQALMDLGINLLSDPSAVMDYFKTLQDKKRD</sequence>
<accession>A0A0B0IGN5</accession>
<evidence type="ECO:0000313" key="1">
    <source>
        <dbReference type="EMBL" id="KHF40445.1"/>
    </source>
</evidence>
<name>A0A0B0IGN5_9BACI</name>
<dbReference type="EMBL" id="JRJU01000009">
    <property type="protein sequence ID" value="KHF40445.1"/>
    <property type="molecule type" value="Genomic_DNA"/>
</dbReference>
<dbReference type="RefSeq" id="WP_034628215.1">
    <property type="nucleotide sequence ID" value="NZ_JRJU01000009.1"/>
</dbReference>
<proteinExistence type="predicted"/>
<comment type="caution">
    <text evidence="1">The sequence shown here is derived from an EMBL/GenBank/DDBJ whole genome shotgun (WGS) entry which is preliminary data.</text>
</comment>
<dbReference type="eggNOG" id="ENOG503056W">
    <property type="taxonomic scope" value="Bacteria"/>
</dbReference>
<protein>
    <submittedName>
        <fullName evidence="1">Uncharacterized protein</fullName>
    </submittedName>
</protein>
<keyword evidence="2" id="KW-1185">Reference proteome</keyword>
<dbReference type="Proteomes" id="UP000030832">
    <property type="component" value="Unassembled WGS sequence"/>
</dbReference>
<reference evidence="1 2" key="1">
    <citation type="submission" date="2014-09" db="EMBL/GenBank/DDBJ databases">
        <title>Genome sequencing and annotation of Bacillus Okhensis strain Kh10-101T.</title>
        <authorList>
            <person name="Prakash J.S."/>
        </authorList>
    </citation>
    <scope>NUCLEOTIDE SEQUENCE [LARGE SCALE GENOMIC DNA]</scope>
    <source>
        <strain evidence="2">Kh10-101T</strain>
    </source>
</reference>
<evidence type="ECO:0000313" key="2">
    <source>
        <dbReference type="Proteomes" id="UP000030832"/>
    </source>
</evidence>
<organism evidence="1 2">
    <name type="scientific">Halalkalibacter okhensis</name>
    <dbReference type="NCBI Taxonomy" id="333138"/>
    <lineage>
        <taxon>Bacteria</taxon>
        <taxon>Bacillati</taxon>
        <taxon>Bacillota</taxon>
        <taxon>Bacilli</taxon>
        <taxon>Bacillales</taxon>
        <taxon>Bacillaceae</taxon>
        <taxon>Halalkalibacter</taxon>
    </lineage>
</organism>
<gene>
    <name evidence="1" type="ORF">LQ50_09225</name>
</gene>